<keyword evidence="1" id="KW-0812">Transmembrane</keyword>
<evidence type="ECO:0000259" key="2">
    <source>
        <dbReference type="Pfam" id="PF03703"/>
    </source>
</evidence>
<sequence>MTKLVFDGQREGEEVKFIFRRHFSTAKAGIIFLVLMIMLGIIPLFLWQNDLRMLWIFLGFVFVGVCGFFYAYMMWYFSVYIVTDQRIRQVSQKGLFKKTVVDLGLDKIQSISYGITSVVGGILGYGTILIQTGVGDLVISVVGKPAQIYEKLQNVVAKNTK</sequence>
<reference evidence="3 4" key="1">
    <citation type="journal article" date="2018" name="bioRxiv">
        <title>Evidence of independent acquisition and adaption of ultra-small bacteria to human hosts across the highly diverse yet reduced genomes of the phylum Saccharibacteria.</title>
        <authorList>
            <person name="McLean J.S."/>
            <person name="Bor B."/>
            <person name="To T.T."/>
            <person name="Liu Q."/>
            <person name="Kearns K.A."/>
            <person name="Solden L.M."/>
            <person name="Wrighton K.C."/>
            <person name="He X."/>
            <person name="Shi W."/>
        </authorList>
    </citation>
    <scope>NUCLEOTIDE SEQUENCE [LARGE SCALE GENOMIC DNA]</scope>
    <source>
        <strain evidence="3 4">TM7_KMM_G3_1_HOT_351</strain>
    </source>
</reference>
<name>A0ABY0FK58_9BACT</name>
<protein>
    <recommendedName>
        <fullName evidence="2">YdbS-like PH domain-containing protein</fullName>
    </recommendedName>
</protein>
<feature type="transmembrane region" description="Helical" evidence="1">
    <location>
        <begin position="28"/>
        <end position="47"/>
    </location>
</feature>
<evidence type="ECO:0000313" key="3">
    <source>
        <dbReference type="EMBL" id="RYC73705.1"/>
    </source>
</evidence>
<feature type="transmembrane region" description="Helical" evidence="1">
    <location>
        <begin position="53"/>
        <end position="83"/>
    </location>
</feature>
<evidence type="ECO:0000256" key="1">
    <source>
        <dbReference type="SAM" id="Phobius"/>
    </source>
</evidence>
<reference evidence="3 4" key="2">
    <citation type="journal article" date="2020" name="Cell Rep.">
        <title>Acquisition and Adaptation of Ultra-small Parasitic Reduced Genome Bacteria to Mammalian Hosts.</title>
        <authorList>
            <person name="McLean J.S."/>
            <person name="Bor B."/>
            <person name="Kerns K.A."/>
            <person name="Liu Q."/>
            <person name="To T.T."/>
            <person name="Solden L."/>
            <person name="Hendrickson E.L."/>
            <person name="Wrighton K."/>
            <person name="Shi W."/>
            <person name="He X."/>
        </authorList>
    </citation>
    <scope>NUCLEOTIDE SEQUENCE [LARGE SCALE GENOMIC DNA]</scope>
    <source>
        <strain evidence="3 4">TM7_KMM_G3_1_HOT_351</strain>
    </source>
</reference>
<feature type="domain" description="YdbS-like PH" evidence="2">
    <location>
        <begin position="75"/>
        <end position="142"/>
    </location>
</feature>
<evidence type="ECO:0000313" key="4">
    <source>
        <dbReference type="Proteomes" id="UP001191004"/>
    </source>
</evidence>
<dbReference type="EMBL" id="PRLL01000005">
    <property type="protein sequence ID" value="RYC73705.1"/>
    <property type="molecule type" value="Genomic_DNA"/>
</dbReference>
<organism evidence="3 4">
    <name type="scientific">Candidatus Nanosyncoccus nanoralicus</name>
    <dbReference type="NCBI Taxonomy" id="2171996"/>
    <lineage>
        <taxon>Bacteria</taxon>
        <taxon>Candidatus Saccharimonadota</taxon>
        <taxon>Candidatus Nanosyncoccalia</taxon>
        <taxon>Candidatus Nanosyncoccales</taxon>
        <taxon>Candidatus Nanosyncoccaceae</taxon>
        <taxon>Candidatus Nanosyncoccus</taxon>
    </lineage>
</organism>
<comment type="caution">
    <text evidence="3">The sequence shown here is derived from an EMBL/GenBank/DDBJ whole genome shotgun (WGS) entry which is preliminary data.</text>
</comment>
<dbReference type="RefSeq" id="WP_129604524.1">
    <property type="nucleotide sequence ID" value="NZ_PRLL01000005.1"/>
</dbReference>
<dbReference type="InterPro" id="IPR005182">
    <property type="entry name" value="YdbS-like_PH"/>
</dbReference>
<keyword evidence="1" id="KW-1133">Transmembrane helix</keyword>
<dbReference type="Pfam" id="PF03703">
    <property type="entry name" value="bPH_2"/>
    <property type="match status" value="1"/>
</dbReference>
<proteinExistence type="predicted"/>
<accession>A0ABY0FK58</accession>
<keyword evidence="1" id="KW-0472">Membrane</keyword>
<keyword evidence="4" id="KW-1185">Reference proteome</keyword>
<gene>
    <name evidence="3" type="ORF">G3KMM_00272</name>
</gene>
<dbReference type="Proteomes" id="UP001191004">
    <property type="component" value="Unassembled WGS sequence"/>
</dbReference>